<protein>
    <recommendedName>
        <fullName evidence="3">Transcriptional initiation protein Tat</fullName>
    </recommendedName>
</protein>
<dbReference type="STRING" id="52770.BSZ40_09005"/>
<organism evidence="1 2">
    <name type="scientific">Buchananella hordeovulneris</name>
    <dbReference type="NCBI Taxonomy" id="52770"/>
    <lineage>
        <taxon>Bacteria</taxon>
        <taxon>Bacillati</taxon>
        <taxon>Actinomycetota</taxon>
        <taxon>Actinomycetes</taxon>
        <taxon>Actinomycetales</taxon>
        <taxon>Actinomycetaceae</taxon>
        <taxon>Buchananella</taxon>
    </lineage>
</organism>
<dbReference type="AlphaFoldDB" id="A0A1Q5PUW3"/>
<dbReference type="RefSeq" id="WP_073825464.1">
    <property type="nucleotide sequence ID" value="NZ_MQVS01000009.1"/>
</dbReference>
<dbReference type="PROSITE" id="PS51257">
    <property type="entry name" value="PROKAR_LIPOPROTEIN"/>
    <property type="match status" value="1"/>
</dbReference>
<dbReference type="OrthoDB" id="9799897at2"/>
<sequence length="215" mass="23429">MRAGKIGVGLVGLLTLVAGCQAPEPPLEEKPVLYLYPERPTHISVDLEFAGQVTISYPQAAASGPEWTVTAEPTGTLTDAQGRQYPYLFWEGGAPGRFSQDRGFLVARAEVVPFLEDKLSLLGLTDQESADFITYWAPRLAQNDYSLVTFATDQHSQLASYSFTAAGQPVQPETFVRVYLVYSAATKDTAVPVQQLMPAPPRTGFTVVEWGGQEQ</sequence>
<evidence type="ECO:0000313" key="1">
    <source>
        <dbReference type="EMBL" id="OKL51210.1"/>
    </source>
</evidence>
<comment type="caution">
    <text evidence="1">The sequence shown here is derived from an EMBL/GenBank/DDBJ whole genome shotgun (WGS) entry which is preliminary data.</text>
</comment>
<dbReference type="InParanoid" id="A0A1Q5PUW3"/>
<proteinExistence type="predicted"/>
<dbReference type="EMBL" id="MQVS01000009">
    <property type="protein sequence ID" value="OKL51210.1"/>
    <property type="molecule type" value="Genomic_DNA"/>
</dbReference>
<accession>A0A1Q5PUW3</accession>
<dbReference type="Proteomes" id="UP000185612">
    <property type="component" value="Unassembled WGS sequence"/>
</dbReference>
<name>A0A1Q5PUW3_9ACTO</name>
<evidence type="ECO:0008006" key="3">
    <source>
        <dbReference type="Google" id="ProtNLM"/>
    </source>
</evidence>
<evidence type="ECO:0000313" key="2">
    <source>
        <dbReference type="Proteomes" id="UP000185612"/>
    </source>
</evidence>
<reference evidence="2" key="1">
    <citation type="submission" date="2016-12" db="EMBL/GenBank/DDBJ databases">
        <authorList>
            <person name="Meng X."/>
        </authorList>
    </citation>
    <scope>NUCLEOTIDE SEQUENCE [LARGE SCALE GENOMIC DNA]</scope>
    <source>
        <strain evidence="2">DSM 20732</strain>
    </source>
</reference>
<keyword evidence="2" id="KW-1185">Reference proteome</keyword>
<gene>
    <name evidence="1" type="ORF">BSZ40_09005</name>
</gene>